<dbReference type="Pfam" id="PF11255">
    <property type="entry name" value="DUF3054"/>
    <property type="match status" value="1"/>
</dbReference>
<dbReference type="EMBL" id="CP003053">
    <property type="protein sequence ID" value="AFM15007.1"/>
    <property type="molecule type" value="Genomic_DNA"/>
</dbReference>
<dbReference type="InterPro" id="IPR021414">
    <property type="entry name" value="DUF3054"/>
</dbReference>
<feature type="transmembrane region" description="Helical" evidence="1">
    <location>
        <begin position="100"/>
        <end position="123"/>
    </location>
</feature>
<dbReference type="AlphaFoldDB" id="I4BCK0"/>
<accession>I4BCK0</accession>
<dbReference type="KEGG" id="mcb:Mycch_0181"/>
<keyword evidence="1" id="KW-0472">Membrane</keyword>
<feature type="transmembrane region" description="Helical" evidence="1">
    <location>
        <begin position="42"/>
        <end position="61"/>
    </location>
</feature>
<dbReference type="Proteomes" id="UP000006057">
    <property type="component" value="Chromosome"/>
</dbReference>
<dbReference type="OrthoDB" id="3698172at2"/>
<dbReference type="HOGENOM" id="CLU_089113_3_0_11"/>
<organism evidence="2 3">
    <name type="scientific">Mycolicibacterium chubuense (strain NBB4)</name>
    <name type="common">Mycobacterium chubuense</name>
    <dbReference type="NCBI Taxonomy" id="710421"/>
    <lineage>
        <taxon>Bacteria</taxon>
        <taxon>Bacillati</taxon>
        <taxon>Actinomycetota</taxon>
        <taxon>Actinomycetes</taxon>
        <taxon>Mycobacteriales</taxon>
        <taxon>Mycobacteriaceae</taxon>
        <taxon>Mycolicibacterium</taxon>
    </lineage>
</organism>
<feature type="transmembrane region" description="Helical" evidence="1">
    <location>
        <begin position="68"/>
        <end position="88"/>
    </location>
</feature>
<evidence type="ECO:0000313" key="2">
    <source>
        <dbReference type="EMBL" id="AFM15007.1"/>
    </source>
</evidence>
<proteinExistence type="predicted"/>
<dbReference type="PATRIC" id="fig|710421.3.peg.173"/>
<gene>
    <name evidence="2" type="ordered locus">Mycch_0181</name>
</gene>
<keyword evidence="3" id="KW-1185">Reference proteome</keyword>
<dbReference type="STRING" id="710421.Mycch_0181"/>
<feature type="transmembrane region" description="Helical" evidence="1">
    <location>
        <begin position="12"/>
        <end position="30"/>
    </location>
</feature>
<dbReference type="eggNOG" id="ENOG503310N">
    <property type="taxonomic scope" value="Bacteria"/>
</dbReference>
<evidence type="ECO:0008006" key="4">
    <source>
        <dbReference type="Google" id="ProtNLM"/>
    </source>
</evidence>
<name>I4BCK0_MYCCN</name>
<keyword evidence="1" id="KW-1133">Transmembrane helix</keyword>
<reference evidence="2 3" key="1">
    <citation type="submission" date="2012-06" db="EMBL/GenBank/DDBJ databases">
        <title>Complete sequence of chromosome of Mycobacterium chubuense NBB4.</title>
        <authorList>
            <consortium name="US DOE Joint Genome Institute"/>
            <person name="Lucas S."/>
            <person name="Han J."/>
            <person name="Lapidus A."/>
            <person name="Cheng J.-F."/>
            <person name="Goodwin L."/>
            <person name="Pitluck S."/>
            <person name="Peters L."/>
            <person name="Mikhailova N."/>
            <person name="Teshima H."/>
            <person name="Detter J.C."/>
            <person name="Han C."/>
            <person name="Tapia R."/>
            <person name="Land M."/>
            <person name="Hauser L."/>
            <person name="Kyrpides N."/>
            <person name="Ivanova N."/>
            <person name="Pagani I."/>
            <person name="Mattes T."/>
            <person name="Holmes A."/>
            <person name="Rutledge P."/>
            <person name="Paulsen I."/>
            <person name="Coleman N."/>
            <person name="Woyke T."/>
        </authorList>
    </citation>
    <scope>NUCLEOTIDE SEQUENCE [LARGE SCALE GENOMIC DNA]</scope>
    <source>
        <strain evidence="2 3">NBB4</strain>
    </source>
</reference>
<dbReference type="RefSeq" id="WP_014813499.1">
    <property type="nucleotide sequence ID" value="NC_018027.1"/>
</dbReference>
<evidence type="ECO:0000256" key="1">
    <source>
        <dbReference type="SAM" id="Phobius"/>
    </source>
</evidence>
<keyword evidence="1" id="KW-0812">Transmembrane</keyword>
<protein>
    <recommendedName>
        <fullName evidence="4">DUF3054 domain-containing protein</fullName>
    </recommendedName>
</protein>
<sequence precursor="true">MSNAERPAASTALKALAADVVCIVVFAAIGRRSHAEGLTIGGIAETAWPFLTGTGVGWLLVQGWKRPTSLAPTGVVVWICTVALAMVLRKATSAGTAASFIVVASVVTGVLLLGWRAAVRLFLRRSHRQVRI</sequence>
<evidence type="ECO:0000313" key="3">
    <source>
        <dbReference type="Proteomes" id="UP000006057"/>
    </source>
</evidence>